<sequence length="124" mass="14355">MAAKLRFLKAGIKEWHDSNFAKENGELIKCRSKLAQIDLNVESGSLLGHEIGNRTKYSHGYEQKAKVKYLVDGDENTSFFHGYVNNQNRRKHIHGLMINGHWDLNPASIRNEVFCFFSLKFEEK</sequence>
<evidence type="ECO:0000313" key="2">
    <source>
        <dbReference type="Proteomes" id="UP000235145"/>
    </source>
</evidence>
<accession>A0A9R1XKE9</accession>
<reference evidence="1 2" key="1">
    <citation type="journal article" date="2017" name="Nat. Commun.">
        <title>Genome assembly with in vitro proximity ligation data and whole-genome triplication in lettuce.</title>
        <authorList>
            <person name="Reyes-Chin-Wo S."/>
            <person name="Wang Z."/>
            <person name="Yang X."/>
            <person name="Kozik A."/>
            <person name="Arikit S."/>
            <person name="Song C."/>
            <person name="Xia L."/>
            <person name="Froenicke L."/>
            <person name="Lavelle D.O."/>
            <person name="Truco M.J."/>
            <person name="Xia R."/>
            <person name="Zhu S."/>
            <person name="Xu C."/>
            <person name="Xu H."/>
            <person name="Xu X."/>
            <person name="Cox K."/>
            <person name="Korf I."/>
            <person name="Meyers B.C."/>
            <person name="Michelmore R.W."/>
        </authorList>
    </citation>
    <scope>NUCLEOTIDE SEQUENCE [LARGE SCALE GENOMIC DNA]</scope>
    <source>
        <strain evidence="2">cv. Salinas</strain>
        <tissue evidence="1">Seedlings</tissue>
    </source>
</reference>
<proteinExistence type="predicted"/>
<protein>
    <submittedName>
        <fullName evidence="1">Uncharacterized protein</fullName>
    </submittedName>
</protein>
<organism evidence="1 2">
    <name type="scientific">Lactuca sativa</name>
    <name type="common">Garden lettuce</name>
    <dbReference type="NCBI Taxonomy" id="4236"/>
    <lineage>
        <taxon>Eukaryota</taxon>
        <taxon>Viridiplantae</taxon>
        <taxon>Streptophyta</taxon>
        <taxon>Embryophyta</taxon>
        <taxon>Tracheophyta</taxon>
        <taxon>Spermatophyta</taxon>
        <taxon>Magnoliopsida</taxon>
        <taxon>eudicotyledons</taxon>
        <taxon>Gunneridae</taxon>
        <taxon>Pentapetalae</taxon>
        <taxon>asterids</taxon>
        <taxon>campanulids</taxon>
        <taxon>Asterales</taxon>
        <taxon>Asteraceae</taxon>
        <taxon>Cichorioideae</taxon>
        <taxon>Cichorieae</taxon>
        <taxon>Lactucinae</taxon>
        <taxon>Lactuca</taxon>
    </lineage>
</organism>
<keyword evidence="2" id="KW-1185">Reference proteome</keyword>
<dbReference type="AlphaFoldDB" id="A0A9R1XKE9"/>
<name>A0A9R1XKE9_LACSA</name>
<dbReference type="Proteomes" id="UP000235145">
    <property type="component" value="Unassembled WGS sequence"/>
</dbReference>
<evidence type="ECO:0000313" key="1">
    <source>
        <dbReference type="EMBL" id="KAJ0216426.1"/>
    </source>
</evidence>
<dbReference type="EMBL" id="NBSK02000003">
    <property type="protein sequence ID" value="KAJ0216426.1"/>
    <property type="molecule type" value="Genomic_DNA"/>
</dbReference>
<gene>
    <name evidence="1" type="ORF">LSAT_V11C300139170</name>
</gene>
<comment type="caution">
    <text evidence="1">The sequence shown here is derived from an EMBL/GenBank/DDBJ whole genome shotgun (WGS) entry which is preliminary data.</text>
</comment>